<organism evidence="1 2">
    <name type="scientific">Moorena producens 3L</name>
    <dbReference type="NCBI Taxonomy" id="489825"/>
    <lineage>
        <taxon>Bacteria</taxon>
        <taxon>Bacillati</taxon>
        <taxon>Cyanobacteriota</taxon>
        <taxon>Cyanophyceae</taxon>
        <taxon>Coleofasciculales</taxon>
        <taxon>Coleofasciculaceae</taxon>
        <taxon>Moorena</taxon>
    </lineage>
</organism>
<dbReference type="HOGENOM" id="CLU_2585831_0_0_3"/>
<dbReference type="AntiFam" id="ANF00178">
    <property type="entry name" value="Shadow ORF (opposite dhbF)"/>
</dbReference>
<sequence length="80" mass="8674">MGTQRRGLRWRLGILRNHVRHQLLASLHTPLVKGNGACIDPGRSAQLGLDFSQLNAKPAELHLVVCAAHKIHAAIGRAQG</sequence>
<evidence type="ECO:0000313" key="1">
    <source>
        <dbReference type="EMBL" id="EGJ32842.1"/>
    </source>
</evidence>
<evidence type="ECO:0000313" key="2">
    <source>
        <dbReference type="Proteomes" id="UP000003959"/>
    </source>
</evidence>
<dbReference type="Proteomes" id="UP000003959">
    <property type="component" value="Unassembled WGS sequence"/>
</dbReference>
<accession>F4XRD9</accession>
<proteinExistence type="predicted"/>
<reference evidence="2" key="1">
    <citation type="journal article" date="2011" name="Proc. Natl. Acad. Sci. U.S.A.">
        <title>Genomic insights into the physiology and ecology of the marine filamentous cyanobacterium Lyngbya majuscula.</title>
        <authorList>
            <person name="Jones A.C."/>
            <person name="Monroe E.A."/>
            <person name="Podell S."/>
            <person name="Hess W.R."/>
            <person name="Klages S."/>
            <person name="Esquenazi E."/>
            <person name="Niessen S."/>
            <person name="Hoover H."/>
            <person name="Rothmann M."/>
            <person name="Lasken R.S."/>
            <person name="Yates J.R.III."/>
            <person name="Reinhardt R."/>
            <person name="Kube M."/>
            <person name="Burkart M.D."/>
            <person name="Allen E.E."/>
            <person name="Dorrestein P.C."/>
            <person name="Gerwick W.H."/>
            <person name="Gerwick L."/>
        </authorList>
    </citation>
    <scope>NUCLEOTIDE SEQUENCE [LARGE SCALE GENOMIC DNA]</scope>
    <source>
        <strain evidence="2">3L</strain>
    </source>
</reference>
<protein>
    <submittedName>
        <fullName evidence="1">Uncharacterized protein</fullName>
    </submittedName>
</protein>
<keyword evidence="2" id="KW-1185">Reference proteome</keyword>
<dbReference type="AlphaFoldDB" id="F4XRD9"/>
<name>F4XRD9_9CYAN</name>
<gene>
    <name evidence="1" type="ORF">LYNGBM3L_75540</name>
</gene>
<dbReference type="EMBL" id="GL890896">
    <property type="protein sequence ID" value="EGJ32842.1"/>
    <property type="molecule type" value="Genomic_DNA"/>
</dbReference>